<sequence>MHIIPAPDLNIVRQLLQPAGLPIEDIGDNPLARFYLIEMDGKTAGVAGVELHTTDALLRSLMVRPEYRGRGLAAQLVSHIQQAAAAQGAMALYLLTTDAAEYFKRLGFFAIARDAAPDSIRRTREFTHLCPDNATLLCRKL</sequence>
<comment type="caution">
    <text evidence="4">The sequence shown here is derived from an EMBL/GenBank/DDBJ whole genome shotgun (WGS) entry which is preliminary data.</text>
</comment>
<dbReference type="Gene3D" id="3.40.630.30">
    <property type="match status" value="1"/>
</dbReference>
<dbReference type="EMBL" id="PKUN01000023">
    <property type="protein sequence ID" value="PLX60832.1"/>
    <property type="molecule type" value="Genomic_DNA"/>
</dbReference>
<dbReference type="CDD" id="cd04301">
    <property type="entry name" value="NAT_SF"/>
    <property type="match status" value="1"/>
</dbReference>
<evidence type="ECO:0000256" key="1">
    <source>
        <dbReference type="ARBA" id="ARBA00022679"/>
    </source>
</evidence>
<dbReference type="AlphaFoldDB" id="A0A2N6CUI7"/>
<accession>A0A2N6CUI7</accession>
<dbReference type="Proteomes" id="UP000235015">
    <property type="component" value="Unassembled WGS sequence"/>
</dbReference>
<dbReference type="InterPro" id="IPR000182">
    <property type="entry name" value="GNAT_dom"/>
</dbReference>
<dbReference type="InterPro" id="IPR016181">
    <property type="entry name" value="Acyl_CoA_acyltransferase"/>
</dbReference>
<gene>
    <name evidence="4" type="ORF">C0630_15555</name>
</gene>
<keyword evidence="1" id="KW-0808">Transferase</keyword>
<dbReference type="PROSITE" id="PS51186">
    <property type="entry name" value="GNAT"/>
    <property type="match status" value="1"/>
</dbReference>
<dbReference type="Pfam" id="PF13508">
    <property type="entry name" value="Acetyltransf_7"/>
    <property type="match status" value="1"/>
</dbReference>
<dbReference type="NCBIfam" id="NF040501">
    <property type="entry name" value="resist_ArsN2"/>
    <property type="match status" value="1"/>
</dbReference>
<keyword evidence="2" id="KW-0012">Acyltransferase</keyword>
<evidence type="ECO:0000259" key="3">
    <source>
        <dbReference type="PROSITE" id="PS51186"/>
    </source>
</evidence>
<dbReference type="STRING" id="1111735.GCA_000428045_01624"/>
<dbReference type="GO" id="GO:0016747">
    <property type="term" value="F:acyltransferase activity, transferring groups other than amino-acyl groups"/>
    <property type="evidence" value="ECO:0007669"/>
    <property type="project" value="InterPro"/>
</dbReference>
<protein>
    <recommendedName>
        <fullName evidence="3">N-acetyltransferase domain-containing protein</fullName>
    </recommendedName>
</protein>
<evidence type="ECO:0000256" key="2">
    <source>
        <dbReference type="ARBA" id="ARBA00023315"/>
    </source>
</evidence>
<feature type="domain" description="N-acetyltransferase" evidence="3">
    <location>
        <begin position="1"/>
        <end position="127"/>
    </location>
</feature>
<dbReference type="SUPFAM" id="SSF55729">
    <property type="entry name" value="Acyl-CoA N-acyltransferases (Nat)"/>
    <property type="match status" value="1"/>
</dbReference>
<dbReference type="PANTHER" id="PTHR43877">
    <property type="entry name" value="AMINOALKYLPHOSPHONATE N-ACETYLTRANSFERASE-RELATED-RELATED"/>
    <property type="match status" value="1"/>
</dbReference>
<evidence type="ECO:0000313" key="4">
    <source>
        <dbReference type="EMBL" id="PLX60832.1"/>
    </source>
</evidence>
<reference evidence="4 5" key="1">
    <citation type="submission" date="2017-11" db="EMBL/GenBank/DDBJ databases">
        <title>Genome-resolved metagenomics identifies genetic mobility, metabolic interactions, and unexpected diversity in perchlorate-reducing communities.</title>
        <authorList>
            <person name="Barnum T.P."/>
            <person name="Figueroa I.A."/>
            <person name="Carlstrom C.I."/>
            <person name="Lucas L.N."/>
            <person name="Engelbrektson A.L."/>
            <person name="Coates J.D."/>
        </authorList>
    </citation>
    <scope>NUCLEOTIDE SEQUENCE [LARGE SCALE GENOMIC DNA]</scope>
    <source>
        <strain evidence="4">BM301</strain>
    </source>
</reference>
<name>A0A2N6CUI7_9GAMM</name>
<evidence type="ECO:0000313" key="5">
    <source>
        <dbReference type="Proteomes" id="UP000235015"/>
    </source>
</evidence>
<proteinExistence type="predicted"/>
<dbReference type="InterPro" id="IPR050832">
    <property type="entry name" value="Bact_Acetyltransf"/>
</dbReference>
<organism evidence="4 5">
    <name type="scientific">Sedimenticola selenatireducens</name>
    <dbReference type="NCBI Taxonomy" id="191960"/>
    <lineage>
        <taxon>Bacteria</taxon>
        <taxon>Pseudomonadati</taxon>
        <taxon>Pseudomonadota</taxon>
        <taxon>Gammaproteobacteria</taxon>
        <taxon>Chromatiales</taxon>
        <taxon>Sedimenticolaceae</taxon>
        <taxon>Sedimenticola</taxon>
    </lineage>
</organism>
<dbReference type="RefSeq" id="WP_273440459.1">
    <property type="nucleotide sequence ID" value="NZ_PKUN01000023.1"/>
</dbReference>